<proteinExistence type="inferred from homology"/>
<dbReference type="SUPFAM" id="SSF51735">
    <property type="entry name" value="NAD(P)-binding Rossmann-fold domains"/>
    <property type="match status" value="2"/>
</dbReference>
<dbReference type="InterPro" id="IPR002347">
    <property type="entry name" value="SDR_fam"/>
</dbReference>
<comment type="similarity">
    <text evidence="1">Belongs to the short-chain dehydrogenases/reductases (SDR) family.</text>
</comment>
<keyword evidence="3" id="KW-1185">Reference proteome</keyword>
<evidence type="ECO:0000256" key="1">
    <source>
        <dbReference type="ARBA" id="ARBA00006484"/>
    </source>
</evidence>
<accession>A0ABZ2KYA9</accession>
<evidence type="ECO:0000313" key="2">
    <source>
        <dbReference type="EMBL" id="WXB01991.1"/>
    </source>
</evidence>
<reference evidence="2" key="1">
    <citation type="submission" date="2021-12" db="EMBL/GenBank/DDBJ databases">
        <title>Discovery of the Pendulisporaceae a myxobacterial family with distinct sporulation behavior and unique specialized metabolism.</title>
        <authorList>
            <person name="Garcia R."/>
            <person name="Popoff A."/>
            <person name="Bader C.D."/>
            <person name="Loehr J."/>
            <person name="Walesch S."/>
            <person name="Walt C."/>
            <person name="Boldt J."/>
            <person name="Bunk B."/>
            <person name="Haeckl F.J.F.P.J."/>
            <person name="Gunesch A.P."/>
            <person name="Birkelbach J."/>
            <person name="Nuebel U."/>
            <person name="Pietschmann T."/>
            <person name="Bach T."/>
            <person name="Mueller R."/>
        </authorList>
    </citation>
    <scope>NUCLEOTIDE SEQUENCE</scope>
    <source>
        <strain evidence="2">MSr11367</strain>
    </source>
</reference>
<dbReference type="EMBL" id="CP089983">
    <property type="protein sequence ID" value="WXB01991.1"/>
    <property type="molecule type" value="Genomic_DNA"/>
</dbReference>
<gene>
    <name evidence="2" type="ORF">LVJ94_34380</name>
</gene>
<dbReference type="PRINTS" id="PR00081">
    <property type="entry name" value="GDHRDH"/>
</dbReference>
<name>A0ABZ2KYA9_9BACT</name>
<evidence type="ECO:0000313" key="3">
    <source>
        <dbReference type="Proteomes" id="UP001374803"/>
    </source>
</evidence>
<dbReference type="Gene3D" id="3.40.50.720">
    <property type="entry name" value="NAD(P)-binding Rossmann-like Domain"/>
    <property type="match status" value="2"/>
</dbReference>
<dbReference type="PRINTS" id="PR00080">
    <property type="entry name" value="SDRFAMILY"/>
</dbReference>
<organism evidence="2 3">
    <name type="scientific">Pendulispora rubella</name>
    <dbReference type="NCBI Taxonomy" id="2741070"/>
    <lineage>
        <taxon>Bacteria</taxon>
        <taxon>Pseudomonadati</taxon>
        <taxon>Myxococcota</taxon>
        <taxon>Myxococcia</taxon>
        <taxon>Myxococcales</taxon>
        <taxon>Sorangiineae</taxon>
        <taxon>Pendulisporaceae</taxon>
        <taxon>Pendulispora</taxon>
    </lineage>
</organism>
<dbReference type="CDD" id="cd05233">
    <property type="entry name" value="SDR_c"/>
    <property type="match status" value="1"/>
</dbReference>
<dbReference type="PANTHER" id="PTHR42760:SF135">
    <property type="entry name" value="BLL7886 PROTEIN"/>
    <property type="match status" value="1"/>
</dbReference>
<dbReference type="InterPro" id="IPR036291">
    <property type="entry name" value="NAD(P)-bd_dom_sf"/>
</dbReference>
<dbReference type="Proteomes" id="UP001374803">
    <property type="component" value="Chromosome"/>
</dbReference>
<sequence>MNFPRAPVLSSVAGRTAVIDDAESTLGRSVRASLQASGMAVAAGEAVPDLYCALSPFHGPFGPRTRSSKPSRARIRAMATAMARRGRGRMVLVTTEQSRQVFSSAGARQAALQAGELHWWRHLAAEFAPRGVLINMIALGYAPFAGHSLPPEAERDYYRYLAIRRPAHSDDLAASLLFLASDDCTAMVGQVLSLSGGLGLCPIPAPSKATPTQESPPPERGVQAPVGSNPFLLQGRTAIVFGASSGIGRATALELAARGAAVAIVARSTDALDSVVSEITSAGGTALAIAGDVLEPGAIESAVQRVWRELGGLDSLIYAAGYMPLQSGDTGKEGWQRTFGVNLDGFVRASEAAIASWVERRRPGTIVSVSSIGAHEAVIVPNFESYGASKAAMTQYTRCLARTWARHGIRANCIQPGIVRTPMAEWIHPRFQAGWIARMPIERLCEPEEIARPIAYLASPASDYVTGEVVKVDGGFVLGRIPPLGDAP</sequence>
<protein>
    <submittedName>
        <fullName evidence="2">SDR family oxidoreductase</fullName>
    </submittedName>
</protein>
<dbReference type="PANTHER" id="PTHR42760">
    <property type="entry name" value="SHORT-CHAIN DEHYDROGENASES/REDUCTASES FAMILY MEMBER"/>
    <property type="match status" value="1"/>
</dbReference>
<dbReference type="Pfam" id="PF13561">
    <property type="entry name" value="adh_short_C2"/>
    <property type="match status" value="2"/>
</dbReference>
<dbReference type="RefSeq" id="WP_394831613.1">
    <property type="nucleotide sequence ID" value="NZ_CP089929.1"/>
</dbReference>